<evidence type="ECO:0000313" key="3">
    <source>
        <dbReference type="EMBL" id="RVW31689.1"/>
    </source>
</evidence>
<reference evidence="3 4" key="1">
    <citation type="journal article" date="2018" name="PLoS Genet.">
        <title>Population sequencing reveals clonal diversity and ancestral inbreeding in the grapevine cultivar Chardonnay.</title>
        <authorList>
            <person name="Roach M.J."/>
            <person name="Johnson D.L."/>
            <person name="Bohlmann J."/>
            <person name="van Vuuren H.J."/>
            <person name="Jones S.J."/>
            <person name="Pretorius I.S."/>
            <person name="Schmidt S.A."/>
            <person name="Borneman A.R."/>
        </authorList>
    </citation>
    <scope>NUCLEOTIDE SEQUENCE [LARGE SCALE GENOMIC DNA]</scope>
    <source>
        <strain evidence="4">cv. Chardonnay</strain>
        <tissue evidence="3">Leaf</tissue>
    </source>
</reference>
<sequence length="521" mass="58374">MVQKRSFDDEELYEISSKHPRQLEHNHHLISFLEFVPFDDPLQKPRVQGEGELLKCKTEGDEKLLSGFCTDFPISAKDTETFMRGCISTSSWATSSTSEDDARSEAPIDVSLFPEYFSSDSPVRASNDSDDYYLSLLDYPPRKSVPIGSDHQVDVPAWSQGIMDSLDYLETSEQVSFSPQASGLELSVGNIDEKRLIGTCVMPMPKSEPFCNDAVVGNGRTDCSCHDRGSYRCVRQHIAEAREKLRGTLGEERFVKLGFHDMGEEVAEKWNEEEEQLFHEVVFSNPVSLGKNFWDNLSLVFPSRTTREIVSYYFNVFMLRKRAEQNRYDPENIDSDNDEWPETDDYCNDEHEMTEEDEDSVVESPIYQEDPSYNPCHADDKRKYEDIGDGTHGDNENVNYGSGMDILDISESCTDKLLNNSGSDSICQLSDVPWDGKGDHGIKDGSCTSSNTGADSQRTQAKAGNGDHWYALEPCDAKVWDAGYVTCSKTKVDLLSTCSMIEEVFGAGTGTYKGADGQGLI</sequence>
<dbReference type="PANTHER" id="PTHR46872">
    <property type="entry name" value="DNA BINDING PROTEIN"/>
    <property type="match status" value="1"/>
</dbReference>
<protein>
    <submittedName>
        <fullName evidence="3">AT-rich interactive domain-containing protein 2</fullName>
    </submittedName>
</protein>
<evidence type="ECO:0000256" key="1">
    <source>
        <dbReference type="SAM" id="MobiDB-lite"/>
    </source>
</evidence>
<dbReference type="AlphaFoldDB" id="A0A438D8A7"/>
<dbReference type="EMBL" id="QGNW01001745">
    <property type="protein sequence ID" value="RVW31689.1"/>
    <property type="molecule type" value="Genomic_DNA"/>
</dbReference>
<evidence type="ECO:0000313" key="4">
    <source>
        <dbReference type="Proteomes" id="UP000288805"/>
    </source>
</evidence>
<dbReference type="CDD" id="cd00167">
    <property type="entry name" value="SANT"/>
    <property type="match status" value="1"/>
</dbReference>
<dbReference type="PANTHER" id="PTHR46872:SF10">
    <property type="entry name" value="MYB-LIKE DOMAIN-CONTAINING PROTEIN"/>
    <property type="match status" value="1"/>
</dbReference>
<dbReference type="Gene3D" id="1.10.10.60">
    <property type="entry name" value="Homeodomain-like"/>
    <property type="match status" value="1"/>
</dbReference>
<feature type="region of interest" description="Disordered" evidence="1">
    <location>
        <begin position="440"/>
        <end position="461"/>
    </location>
</feature>
<gene>
    <name evidence="3" type="primary">ARID2_2</name>
    <name evidence="3" type="ORF">CK203_103245</name>
</gene>
<evidence type="ECO:0000259" key="2">
    <source>
        <dbReference type="SMART" id="SM00717"/>
    </source>
</evidence>
<name>A0A438D8A7_VITVI</name>
<dbReference type="InterPro" id="IPR001005">
    <property type="entry name" value="SANT/Myb"/>
</dbReference>
<accession>A0A438D8A7</accession>
<organism evidence="3 4">
    <name type="scientific">Vitis vinifera</name>
    <name type="common">Grape</name>
    <dbReference type="NCBI Taxonomy" id="29760"/>
    <lineage>
        <taxon>Eukaryota</taxon>
        <taxon>Viridiplantae</taxon>
        <taxon>Streptophyta</taxon>
        <taxon>Embryophyta</taxon>
        <taxon>Tracheophyta</taxon>
        <taxon>Spermatophyta</taxon>
        <taxon>Magnoliopsida</taxon>
        <taxon>eudicotyledons</taxon>
        <taxon>Gunneridae</taxon>
        <taxon>Pentapetalae</taxon>
        <taxon>rosids</taxon>
        <taxon>Vitales</taxon>
        <taxon>Vitaceae</taxon>
        <taxon>Viteae</taxon>
        <taxon>Vitis</taxon>
    </lineage>
</organism>
<proteinExistence type="predicted"/>
<dbReference type="SMART" id="SM00717">
    <property type="entry name" value="SANT"/>
    <property type="match status" value="1"/>
</dbReference>
<feature type="domain" description="Myb-like" evidence="2">
    <location>
        <begin position="266"/>
        <end position="319"/>
    </location>
</feature>
<dbReference type="Proteomes" id="UP000288805">
    <property type="component" value="Unassembled WGS sequence"/>
</dbReference>
<comment type="caution">
    <text evidence="3">The sequence shown here is derived from an EMBL/GenBank/DDBJ whole genome shotgun (WGS) entry which is preliminary data.</text>
</comment>
<feature type="compositionally biased region" description="Polar residues" evidence="1">
    <location>
        <begin position="446"/>
        <end position="461"/>
    </location>
</feature>